<dbReference type="InterPro" id="IPR036388">
    <property type="entry name" value="WH-like_DNA-bd_sf"/>
</dbReference>
<dbReference type="Gene3D" id="1.10.10.10">
    <property type="entry name" value="Winged helix-like DNA-binding domain superfamily/Winged helix DNA-binding domain"/>
    <property type="match status" value="1"/>
</dbReference>
<keyword evidence="3" id="KW-1185">Reference proteome</keyword>
<reference evidence="2 3" key="1">
    <citation type="submission" date="2020-08" db="EMBL/GenBank/DDBJ databases">
        <authorList>
            <person name="Liu C."/>
            <person name="Sun Q."/>
        </authorList>
    </citation>
    <scope>NUCLEOTIDE SEQUENCE [LARGE SCALE GENOMIC DNA]</scope>
    <source>
        <strain evidence="2 3">NSJ-4</strain>
    </source>
</reference>
<dbReference type="KEGG" id="wcp:H9Q76_13175"/>
<dbReference type="SUPFAM" id="SSF46785">
    <property type="entry name" value="Winged helix' DNA-binding domain"/>
    <property type="match status" value="1"/>
</dbReference>
<evidence type="ECO:0000259" key="1">
    <source>
        <dbReference type="Pfam" id="PF03551"/>
    </source>
</evidence>
<accession>A0A7G9FM58</accession>
<dbReference type="Proteomes" id="UP000515819">
    <property type="component" value="Chromosome"/>
</dbReference>
<proteinExistence type="predicted"/>
<dbReference type="RefSeq" id="WP_021984534.1">
    <property type="nucleotide sequence ID" value="NZ_CP060632.1"/>
</dbReference>
<dbReference type="AlphaFoldDB" id="A0A7G9FM58"/>
<dbReference type="Pfam" id="PF03551">
    <property type="entry name" value="PadR"/>
    <property type="match status" value="1"/>
</dbReference>
<dbReference type="EMBL" id="CP060632">
    <property type="protein sequence ID" value="QNL99639.1"/>
    <property type="molecule type" value="Genomic_DNA"/>
</dbReference>
<protein>
    <submittedName>
        <fullName evidence="2">PadR family transcriptional regulator</fullName>
    </submittedName>
</protein>
<name>A0A7G9FM58_9FIRM</name>
<dbReference type="InterPro" id="IPR036390">
    <property type="entry name" value="WH_DNA-bd_sf"/>
</dbReference>
<gene>
    <name evidence="2" type="ORF">H9Q76_13175</name>
</gene>
<dbReference type="PANTHER" id="PTHR33169:SF14">
    <property type="entry name" value="TRANSCRIPTIONAL REGULATOR RV3488"/>
    <property type="match status" value="1"/>
</dbReference>
<dbReference type="InterPro" id="IPR052509">
    <property type="entry name" value="Metal_resp_DNA-bind_regulator"/>
</dbReference>
<organism evidence="2 3">
    <name type="scientific">Wujia chipingensis</name>
    <dbReference type="NCBI Taxonomy" id="2763670"/>
    <lineage>
        <taxon>Bacteria</taxon>
        <taxon>Bacillati</taxon>
        <taxon>Bacillota</taxon>
        <taxon>Clostridia</taxon>
        <taxon>Lachnospirales</taxon>
        <taxon>Lachnospiraceae</taxon>
        <taxon>Wujia</taxon>
    </lineage>
</organism>
<evidence type="ECO:0000313" key="3">
    <source>
        <dbReference type="Proteomes" id="UP000515819"/>
    </source>
</evidence>
<dbReference type="PANTHER" id="PTHR33169">
    <property type="entry name" value="PADR-FAMILY TRANSCRIPTIONAL REGULATOR"/>
    <property type="match status" value="1"/>
</dbReference>
<evidence type="ECO:0000313" key="2">
    <source>
        <dbReference type="EMBL" id="QNL99639.1"/>
    </source>
</evidence>
<dbReference type="InterPro" id="IPR005149">
    <property type="entry name" value="Tscrpt_reg_PadR_N"/>
</dbReference>
<feature type="domain" description="Transcription regulator PadR N-terminal" evidence="1">
    <location>
        <begin position="17"/>
        <end position="90"/>
    </location>
</feature>
<sequence>MQTIITNLKRASVEIILLSLLCEEPMYGYQLAQEIKKRSNGQFSLMEASMYPVLGRLKEQGDVTMETVQKTPKSKRVYYHITEMGRNHLAQMKQIFADTVGIINTIIQA</sequence>